<dbReference type="Gene3D" id="3.30.200.20">
    <property type="entry name" value="Phosphorylase Kinase, domain 1"/>
    <property type="match status" value="1"/>
</dbReference>
<comment type="caution">
    <text evidence="3">The sequence shown here is derived from an EMBL/GenBank/DDBJ whole genome shotgun (WGS) entry which is preliminary data.</text>
</comment>
<dbReference type="GO" id="GO:0003677">
    <property type="term" value="F:DNA binding"/>
    <property type="evidence" value="ECO:0007669"/>
    <property type="project" value="UniProtKB-KW"/>
</dbReference>
<dbReference type="SUPFAM" id="SSF56112">
    <property type="entry name" value="Protein kinase-like (PK-like)"/>
    <property type="match status" value="1"/>
</dbReference>
<accession>W1Q510</accession>
<dbReference type="Gene3D" id="3.90.1200.10">
    <property type="match status" value="1"/>
</dbReference>
<dbReference type="InterPro" id="IPR052077">
    <property type="entry name" value="CcrZ_PhaseVar_Mediator"/>
</dbReference>
<dbReference type="Pfam" id="PF12804">
    <property type="entry name" value="NTP_transf_3"/>
    <property type="match status" value="1"/>
</dbReference>
<proteinExistence type="predicted"/>
<dbReference type="CDD" id="cd00090">
    <property type="entry name" value="HTH_ARSR"/>
    <property type="match status" value="1"/>
</dbReference>
<gene>
    <name evidence="3" type="ORF">GCWU000182_000026</name>
</gene>
<dbReference type="SUPFAM" id="SSF46785">
    <property type="entry name" value="Winged helix' DNA-binding domain"/>
    <property type="match status" value="1"/>
</dbReference>
<dbReference type="STRING" id="592010.GCWU000182_000026"/>
<dbReference type="InterPro" id="IPR011991">
    <property type="entry name" value="ArsR-like_HTH"/>
</dbReference>
<name>W1Q510_ABIDE</name>
<evidence type="ECO:0000259" key="2">
    <source>
        <dbReference type="Pfam" id="PF12804"/>
    </source>
</evidence>
<evidence type="ECO:0000256" key="1">
    <source>
        <dbReference type="ARBA" id="ARBA00023125"/>
    </source>
</evidence>
<sequence length="628" mass="71385">MNEERRAHMNDLMTLLYYLNRAEAGSQRDMAQATNLSLGKINLILKRLEEQGYIEIERQGTRNQYQVTEKGLALLETGLKDASARKIQLAQAKEQIHQAVILAAGQPRHLDQPVPLLSLGDHTLLDRTLQVLRDQGVERFVLVAGFQADLLAQHVADMPDVTLVVNEAYAHTGTMASLAAAAPHIDGDFFLIEGDLLFEIRGIKGLNKVASDSAMLITSVREQHDEAMVELRDGYVYKMGKDIHQFNRIDGEMIGLSKLSYPFYLKMLAIYADNLNPYVNYEYIMLDVAQDYRLGYLKLDDFFWGEIDDASQVHHVLKRVYPRLVRKEEEAAKQEVEQFLADQMDASPEEIATLESAGGMTNKNYKVTLKGQPYIIRIAGNGTEKFINRSAEKSNSLLAHILGLDAETLYFDEVTGTKVSAFIPDAETLNANTATYLNNMRMTTGLLRQLHQSGLDFDNRFDVFEEIAKYESFVDEVEADYFDGYQATRQEVFQLQEDLADLPVQIVPCHIDTVPENFVKGGDGKSYLIDWEYSGMNDLAWDLAAHSLECGFSQEQEDRFLSLYCQDQEVPDSLKTKLLIYQICQDFLWSVWTIFKESRGDDFGDYGIERYRRAQANLARYHALKKEG</sequence>
<dbReference type="HOGENOM" id="CLU_467630_0_0_9"/>
<dbReference type="PANTHER" id="PTHR40086">
    <property type="entry name" value="PHOSPHOTRANSFERASE YTMP-RELATED"/>
    <property type="match status" value="1"/>
</dbReference>
<organism evidence="3 4">
    <name type="scientific">Abiotrophia defectiva ATCC 49176</name>
    <dbReference type="NCBI Taxonomy" id="592010"/>
    <lineage>
        <taxon>Bacteria</taxon>
        <taxon>Bacillati</taxon>
        <taxon>Bacillota</taxon>
        <taxon>Bacilli</taxon>
        <taxon>Lactobacillales</taxon>
        <taxon>Aerococcaceae</taxon>
        <taxon>Abiotrophia</taxon>
    </lineage>
</organism>
<dbReference type="CDD" id="cd05151">
    <property type="entry name" value="ChoK-like"/>
    <property type="match status" value="1"/>
</dbReference>
<dbReference type="eggNOG" id="COG1213">
    <property type="taxonomic scope" value="Bacteria"/>
</dbReference>
<dbReference type="eggNOG" id="COG0510">
    <property type="taxonomic scope" value="Bacteria"/>
</dbReference>
<evidence type="ECO:0000313" key="4">
    <source>
        <dbReference type="Proteomes" id="UP000019050"/>
    </source>
</evidence>
<dbReference type="GO" id="GO:0016301">
    <property type="term" value="F:kinase activity"/>
    <property type="evidence" value="ECO:0007669"/>
    <property type="project" value="UniProtKB-KW"/>
</dbReference>
<dbReference type="Pfam" id="PF01633">
    <property type="entry name" value="Choline_kinase"/>
    <property type="match status" value="1"/>
</dbReference>
<dbReference type="SUPFAM" id="SSF53448">
    <property type="entry name" value="Nucleotide-diphospho-sugar transferases"/>
    <property type="match status" value="1"/>
</dbReference>
<dbReference type="InterPro" id="IPR029044">
    <property type="entry name" value="Nucleotide-diphossugar_trans"/>
</dbReference>
<keyword evidence="3" id="KW-0808">Transferase</keyword>
<keyword evidence="1" id="KW-0238">DNA-binding</keyword>
<protein>
    <submittedName>
        <fullName evidence="3">Choline/ethanolamine kinase</fullName>
    </submittedName>
</protein>
<evidence type="ECO:0000313" key="3">
    <source>
        <dbReference type="EMBL" id="ESK66340.1"/>
    </source>
</evidence>
<dbReference type="GO" id="GO:0016779">
    <property type="term" value="F:nucleotidyltransferase activity"/>
    <property type="evidence" value="ECO:0007669"/>
    <property type="project" value="UniProtKB-ARBA"/>
</dbReference>
<keyword evidence="3" id="KW-0418">Kinase</keyword>
<dbReference type="Gene3D" id="1.10.10.10">
    <property type="entry name" value="Winged helix-like DNA-binding domain superfamily/Winged helix DNA-binding domain"/>
    <property type="match status" value="1"/>
</dbReference>
<dbReference type="AlphaFoldDB" id="W1Q510"/>
<dbReference type="InterPro" id="IPR036388">
    <property type="entry name" value="WH-like_DNA-bd_sf"/>
</dbReference>
<dbReference type="EMBL" id="ACIN03000001">
    <property type="protein sequence ID" value="ESK66340.1"/>
    <property type="molecule type" value="Genomic_DNA"/>
</dbReference>
<keyword evidence="4" id="KW-1185">Reference proteome</keyword>
<dbReference type="PANTHER" id="PTHR40086:SF1">
    <property type="entry name" value="CELL CYCLE REGULATOR CCRZ"/>
    <property type="match status" value="1"/>
</dbReference>
<dbReference type="Pfam" id="PF13412">
    <property type="entry name" value="HTH_24"/>
    <property type="match status" value="1"/>
</dbReference>
<dbReference type="InterPro" id="IPR011009">
    <property type="entry name" value="Kinase-like_dom_sf"/>
</dbReference>
<reference evidence="3" key="1">
    <citation type="submission" date="2013-06" db="EMBL/GenBank/DDBJ databases">
        <authorList>
            <person name="Weinstock G."/>
            <person name="Sodergren E."/>
            <person name="Clifton S."/>
            <person name="Fulton L."/>
            <person name="Fulton B."/>
            <person name="Courtney L."/>
            <person name="Fronick C."/>
            <person name="Harrison M."/>
            <person name="Strong C."/>
            <person name="Farmer C."/>
            <person name="Delahaunty K."/>
            <person name="Markovic C."/>
            <person name="Hall O."/>
            <person name="Minx P."/>
            <person name="Tomlinson C."/>
            <person name="Mitreva M."/>
            <person name="Nelson J."/>
            <person name="Hou S."/>
            <person name="Wollam A."/>
            <person name="Pepin K.H."/>
            <person name="Johnson M."/>
            <person name="Bhonagiri V."/>
            <person name="Nash W.E."/>
            <person name="Warren W."/>
            <person name="Chinwalla A."/>
            <person name="Mardis E.R."/>
            <person name="Wilson R.K."/>
        </authorList>
    </citation>
    <scope>NUCLEOTIDE SEQUENCE [LARGE SCALE GENOMIC DNA]</scope>
    <source>
        <strain evidence="3">ATCC 49176</strain>
    </source>
</reference>
<dbReference type="InterPro" id="IPR025877">
    <property type="entry name" value="MobA-like_NTP_Trfase"/>
</dbReference>
<dbReference type="Gene3D" id="3.90.550.10">
    <property type="entry name" value="Spore Coat Polysaccharide Biosynthesis Protein SpsA, Chain A"/>
    <property type="match status" value="1"/>
</dbReference>
<dbReference type="InterPro" id="IPR036390">
    <property type="entry name" value="WH_DNA-bd_sf"/>
</dbReference>
<feature type="domain" description="MobA-like NTP transferase" evidence="2">
    <location>
        <begin position="99"/>
        <end position="198"/>
    </location>
</feature>
<dbReference type="Proteomes" id="UP000019050">
    <property type="component" value="Unassembled WGS sequence"/>
</dbReference>